<accession>A0A9N9PGD0</accession>
<feature type="compositionally biased region" description="Polar residues" evidence="1">
    <location>
        <begin position="22"/>
        <end position="43"/>
    </location>
</feature>
<sequence length="95" mass="10983">MPPLTIRNRFFRSRPRQHRESGSSVPVRSNNTRDMTTDQATRQPSKHALSHFTYSFTPVMSLGCPSQEIANVDFHTSEVLHDEPNLLFDFTSYEK</sequence>
<feature type="region of interest" description="Disordered" evidence="1">
    <location>
        <begin position="1"/>
        <end position="46"/>
    </location>
</feature>
<evidence type="ECO:0000256" key="1">
    <source>
        <dbReference type="SAM" id="MobiDB-lite"/>
    </source>
</evidence>
<evidence type="ECO:0000313" key="3">
    <source>
        <dbReference type="Proteomes" id="UP000789405"/>
    </source>
</evidence>
<dbReference type="Proteomes" id="UP000789405">
    <property type="component" value="Unassembled WGS sequence"/>
</dbReference>
<reference evidence="2" key="1">
    <citation type="submission" date="2021-06" db="EMBL/GenBank/DDBJ databases">
        <authorList>
            <person name="Kallberg Y."/>
            <person name="Tangrot J."/>
            <person name="Rosling A."/>
        </authorList>
    </citation>
    <scope>NUCLEOTIDE SEQUENCE</scope>
    <source>
        <strain evidence="2">MA453B</strain>
    </source>
</reference>
<comment type="caution">
    <text evidence="2">The sequence shown here is derived from an EMBL/GenBank/DDBJ whole genome shotgun (WGS) entry which is preliminary data.</text>
</comment>
<proteinExistence type="predicted"/>
<dbReference type="EMBL" id="CAJVPY010056392">
    <property type="protein sequence ID" value="CAG8818325.1"/>
    <property type="molecule type" value="Genomic_DNA"/>
</dbReference>
<organism evidence="2 3">
    <name type="scientific">Dentiscutata erythropus</name>
    <dbReference type="NCBI Taxonomy" id="1348616"/>
    <lineage>
        <taxon>Eukaryota</taxon>
        <taxon>Fungi</taxon>
        <taxon>Fungi incertae sedis</taxon>
        <taxon>Mucoromycota</taxon>
        <taxon>Glomeromycotina</taxon>
        <taxon>Glomeromycetes</taxon>
        <taxon>Diversisporales</taxon>
        <taxon>Gigasporaceae</taxon>
        <taxon>Dentiscutata</taxon>
    </lineage>
</organism>
<name>A0A9N9PGD0_9GLOM</name>
<feature type="non-terminal residue" evidence="2">
    <location>
        <position position="95"/>
    </location>
</feature>
<keyword evidence="3" id="KW-1185">Reference proteome</keyword>
<evidence type="ECO:0000313" key="2">
    <source>
        <dbReference type="EMBL" id="CAG8818325.1"/>
    </source>
</evidence>
<dbReference type="AlphaFoldDB" id="A0A9N9PGD0"/>
<gene>
    <name evidence="2" type="ORF">DERYTH_LOCUS26605</name>
</gene>
<protein>
    <submittedName>
        <fullName evidence="2">17152_t:CDS:1</fullName>
    </submittedName>
</protein>